<evidence type="ECO:0000256" key="5">
    <source>
        <dbReference type="ARBA" id="ARBA00022989"/>
    </source>
</evidence>
<keyword evidence="6 9" id="KW-0472">Membrane</keyword>
<dbReference type="GO" id="GO:0016020">
    <property type="term" value="C:membrane"/>
    <property type="evidence" value="ECO:0007669"/>
    <property type="project" value="UniProtKB-SubCell"/>
</dbReference>
<reference evidence="12" key="2">
    <citation type="submission" date="2016-06" db="EMBL/GenBank/DDBJ databases">
        <title>The genome of a short-lived fish provides insights into sex chromosome evolution and the genetic control of aging.</title>
        <authorList>
            <person name="Reichwald K."/>
            <person name="Felder M."/>
            <person name="Petzold A."/>
            <person name="Koch P."/>
            <person name="Groth M."/>
            <person name="Platzer M."/>
        </authorList>
    </citation>
    <scope>NUCLEOTIDE SEQUENCE</scope>
    <source>
        <tissue evidence="12">Brain</tissue>
    </source>
</reference>
<protein>
    <recommendedName>
        <fullName evidence="8">TM2 domain-containing protein 2</fullName>
    </recommendedName>
</protein>
<dbReference type="InterPro" id="IPR007829">
    <property type="entry name" value="TM2"/>
</dbReference>
<dbReference type="Pfam" id="PF05154">
    <property type="entry name" value="TM2"/>
    <property type="match status" value="1"/>
</dbReference>
<evidence type="ECO:0000313" key="12">
    <source>
        <dbReference type="EMBL" id="SBP12940.1"/>
    </source>
</evidence>
<reference evidence="12" key="1">
    <citation type="submission" date="2016-05" db="EMBL/GenBank/DDBJ databases">
        <authorList>
            <person name="Lavstsen T."/>
            <person name="Jespersen J.S."/>
        </authorList>
    </citation>
    <scope>NUCLEOTIDE SEQUENCE</scope>
    <source>
        <tissue evidence="12">Brain</tissue>
    </source>
</reference>
<dbReference type="PANTHER" id="PTHR21016:SF4">
    <property type="entry name" value="TM2 DOMAIN-CONTAINING PROTEIN 2"/>
    <property type="match status" value="1"/>
</dbReference>
<sequence>MLFVSYILLCGQFVLLLSVILLQCLEGIHSQNSSITNLSSATSSPPPGQGATAFPLSEQTETVKDGGLADNSTEWLEYRPSSPIVLCSYLPDEFIYCQEPVDHAGNYSAFQETGHGCVGWGGQTQKEVNHTQVICTALDDIECAGPREFLRGNVPCIKYTGHYFITTLLYSFFLGCFGVDRFCLGHTGTAVGKLLTLGGLGIWWFVDLILLITGGLMPSDYSNWCTYY</sequence>
<evidence type="ECO:0000256" key="9">
    <source>
        <dbReference type="SAM" id="Phobius"/>
    </source>
</evidence>
<feature type="transmembrane region" description="Helical" evidence="9">
    <location>
        <begin position="194"/>
        <end position="217"/>
    </location>
</feature>
<feature type="domain" description="TM2" evidence="11">
    <location>
        <begin position="161"/>
        <end position="209"/>
    </location>
</feature>
<evidence type="ECO:0000259" key="11">
    <source>
        <dbReference type="Pfam" id="PF05154"/>
    </source>
</evidence>
<evidence type="ECO:0000256" key="4">
    <source>
        <dbReference type="ARBA" id="ARBA00022729"/>
    </source>
</evidence>
<proteinExistence type="inferred from homology"/>
<name>A0A1A7X4U6_9TELE</name>
<evidence type="ECO:0000256" key="1">
    <source>
        <dbReference type="ARBA" id="ARBA00004141"/>
    </source>
</evidence>
<evidence type="ECO:0000256" key="8">
    <source>
        <dbReference type="ARBA" id="ARBA00040896"/>
    </source>
</evidence>
<organism evidence="12">
    <name type="scientific">Iconisemion striatum</name>
    <dbReference type="NCBI Taxonomy" id="60296"/>
    <lineage>
        <taxon>Eukaryota</taxon>
        <taxon>Metazoa</taxon>
        <taxon>Chordata</taxon>
        <taxon>Craniata</taxon>
        <taxon>Vertebrata</taxon>
        <taxon>Euteleostomi</taxon>
        <taxon>Actinopterygii</taxon>
        <taxon>Neopterygii</taxon>
        <taxon>Teleostei</taxon>
        <taxon>Neoteleostei</taxon>
        <taxon>Acanthomorphata</taxon>
        <taxon>Ovalentaria</taxon>
        <taxon>Atherinomorphae</taxon>
        <taxon>Cyprinodontiformes</taxon>
        <taxon>Nothobranchiidae</taxon>
        <taxon>Iconisemion</taxon>
    </lineage>
</organism>
<evidence type="ECO:0000256" key="2">
    <source>
        <dbReference type="ARBA" id="ARBA00008284"/>
    </source>
</evidence>
<dbReference type="InterPro" id="IPR050932">
    <property type="entry name" value="TM2D1-3-like"/>
</dbReference>
<keyword evidence="4 10" id="KW-0732">Signal</keyword>
<dbReference type="PANTHER" id="PTHR21016">
    <property type="entry name" value="BETA-AMYLOID BINDING PROTEIN-RELATED"/>
    <property type="match status" value="1"/>
</dbReference>
<feature type="signal peptide" evidence="10">
    <location>
        <begin position="1"/>
        <end position="30"/>
    </location>
</feature>
<comment type="subcellular location">
    <subcellularLocation>
        <location evidence="1">Membrane</location>
        <topology evidence="1">Multi-pass membrane protein</topology>
    </subcellularLocation>
</comment>
<keyword evidence="7" id="KW-0325">Glycoprotein</keyword>
<evidence type="ECO:0000256" key="7">
    <source>
        <dbReference type="ARBA" id="ARBA00023180"/>
    </source>
</evidence>
<accession>A0A1A7X4U6</accession>
<comment type="similarity">
    <text evidence="2">Belongs to the TM2 family.</text>
</comment>
<feature type="chain" id="PRO_5015054563" description="TM2 domain-containing protein 2" evidence="10">
    <location>
        <begin position="31"/>
        <end position="228"/>
    </location>
</feature>
<evidence type="ECO:0000256" key="6">
    <source>
        <dbReference type="ARBA" id="ARBA00023136"/>
    </source>
</evidence>
<dbReference type="EMBL" id="HADW01011540">
    <property type="protein sequence ID" value="SBP12940.1"/>
    <property type="molecule type" value="Transcribed_RNA"/>
</dbReference>
<keyword evidence="3 9" id="KW-0812">Transmembrane</keyword>
<dbReference type="EMBL" id="HADX01005275">
    <property type="protein sequence ID" value="SBP27507.1"/>
    <property type="molecule type" value="Transcribed_RNA"/>
</dbReference>
<keyword evidence="5 9" id="KW-1133">Transmembrane helix</keyword>
<gene>
    <name evidence="12" type="primary">TM2D2</name>
</gene>
<evidence type="ECO:0000256" key="10">
    <source>
        <dbReference type="SAM" id="SignalP"/>
    </source>
</evidence>
<feature type="transmembrane region" description="Helical" evidence="9">
    <location>
        <begin position="163"/>
        <end position="182"/>
    </location>
</feature>
<evidence type="ECO:0000256" key="3">
    <source>
        <dbReference type="ARBA" id="ARBA00022692"/>
    </source>
</evidence>
<dbReference type="AlphaFoldDB" id="A0A1A7X4U6"/>